<dbReference type="Proteomes" id="UP000283734">
    <property type="component" value="Unassembled WGS sequence"/>
</dbReference>
<dbReference type="PRINTS" id="PR00081">
    <property type="entry name" value="GDHRDH"/>
</dbReference>
<dbReference type="OrthoDB" id="9775296at2"/>
<organism evidence="4 5">
    <name type="scientific">Alcanivorax profundi</name>
    <dbReference type="NCBI Taxonomy" id="2338368"/>
    <lineage>
        <taxon>Bacteria</taxon>
        <taxon>Pseudomonadati</taxon>
        <taxon>Pseudomonadota</taxon>
        <taxon>Gammaproteobacteria</taxon>
        <taxon>Oceanospirillales</taxon>
        <taxon>Alcanivoracaceae</taxon>
        <taxon>Alcanivorax</taxon>
    </lineage>
</organism>
<dbReference type="Gene3D" id="3.40.50.720">
    <property type="entry name" value="NAD(P)-binding Rossmann-like Domain"/>
    <property type="match status" value="1"/>
</dbReference>
<accession>A0A418XVE4</accession>
<protein>
    <submittedName>
        <fullName evidence="4">SDR family oxidoreductase</fullName>
    </submittedName>
</protein>
<evidence type="ECO:0000256" key="3">
    <source>
        <dbReference type="RuleBase" id="RU000363"/>
    </source>
</evidence>
<evidence type="ECO:0000256" key="2">
    <source>
        <dbReference type="ARBA" id="ARBA00023002"/>
    </source>
</evidence>
<dbReference type="Pfam" id="PF00106">
    <property type="entry name" value="adh_short"/>
    <property type="match status" value="1"/>
</dbReference>
<dbReference type="InterPro" id="IPR051911">
    <property type="entry name" value="SDR_oxidoreductase"/>
</dbReference>
<dbReference type="InterPro" id="IPR002347">
    <property type="entry name" value="SDR_fam"/>
</dbReference>
<comment type="similarity">
    <text evidence="1 3">Belongs to the short-chain dehydrogenases/reductases (SDR) family.</text>
</comment>
<comment type="caution">
    <text evidence="4">The sequence shown here is derived from an EMBL/GenBank/DDBJ whole genome shotgun (WGS) entry which is preliminary data.</text>
</comment>
<dbReference type="GO" id="GO:0016491">
    <property type="term" value="F:oxidoreductase activity"/>
    <property type="evidence" value="ECO:0007669"/>
    <property type="project" value="UniProtKB-KW"/>
</dbReference>
<dbReference type="PRINTS" id="PR00080">
    <property type="entry name" value="SDRFAMILY"/>
</dbReference>
<dbReference type="SUPFAM" id="SSF51735">
    <property type="entry name" value="NAD(P)-binding Rossmann-fold domains"/>
    <property type="match status" value="1"/>
</dbReference>
<dbReference type="AlphaFoldDB" id="A0A418XVE4"/>
<keyword evidence="2" id="KW-0560">Oxidoreductase</keyword>
<proteinExistence type="inferred from homology"/>
<dbReference type="EMBL" id="QYYA01000004">
    <property type="protein sequence ID" value="RJG16709.1"/>
    <property type="molecule type" value="Genomic_DNA"/>
</dbReference>
<evidence type="ECO:0000313" key="5">
    <source>
        <dbReference type="Proteomes" id="UP000283734"/>
    </source>
</evidence>
<keyword evidence="5" id="KW-1185">Reference proteome</keyword>
<dbReference type="CDD" id="cd05374">
    <property type="entry name" value="17beta-HSD-like_SDR_c"/>
    <property type="match status" value="1"/>
</dbReference>
<dbReference type="PANTHER" id="PTHR43976:SF16">
    <property type="entry name" value="SHORT-CHAIN DEHYDROGENASE_REDUCTASE FAMILY PROTEIN"/>
    <property type="match status" value="1"/>
</dbReference>
<dbReference type="PANTHER" id="PTHR43976">
    <property type="entry name" value="SHORT CHAIN DEHYDROGENASE"/>
    <property type="match status" value="1"/>
</dbReference>
<dbReference type="FunFam" id="3.40.50.720:FF:000084">
    <property type="entry name" value="Short-chain dehydrogenase reductase"/>
    <property type="match status" value="1"/>
</dbReference>
<sequence>MSVTESAIKTVLITGASSGIGYATAKLFQANGWNVAATMRDPSQADELAALPGVMCTRLDVTDRDSIHAAVAAVIQRFGAIDVLVNNAGYGLMGAFETLDEEQIKRQFETNVFGLMETCRAVLPHFRERQSGVLVNVASMVGRVPLPLYSVYNASKWAVEGFTEGLVYELCPLGIGIKIIEPGAVNTAFFGRSADRENRTGVSTYETYSKDQFGVMDKTGPGGSTPEEAADVIYKASTDGSQRLRYSVGSDARMLLLARRLLPETLFRAMIRMSLTEKAFNSVGRLLYKP</sequence>
<evidence type="ECO:0000256" key="1">
    <source>
        <dbReference type="ARBA" id="ARBA00006484"/>
    </source>
</evidence>
<gene>
    <name evidence="4" type="ORF">D4A39_12835</name>
</gene>
<name>A0A418XVE4_9GAMM</name>
<evidence type="ECO:0000313" key="4">
    <source>
        <dbReference type="EMBL" id="RJG16709.1"/>
    </source>
</evidence>
<reference evidence="4 5" key="1">
    <citation type="submission" date="2018-09" db="EMBL/GenBank/DDBJ databases">
        <title>Alcanivorax profundi sp. nov., isolated from 1000 m-depth seawater of the Mariana Trench.</title>
        <authorList>
            <person name="Liu J."/>
        </authorList>
    </citation>
    <scope>NUCLEOTIDE SEQUENCE [LARGE SCALE GENOMIC DNA]</scope>
    <source>
        <strain evidence="4 5">MTEO17</strain>
    </source>
</reference>
<dbReference type="InterPro" id="IPR036291">
    <property type="entry name" value="NAD(P)-bd_dom_sf"/>
</dbReference>